<evidence type="ECO:0000313" key="2">
    <source>
        <dbReference type="Proteomes" id="UP000217250"/>
    </source>
</evidence>
<evidence type="ECO:0000313" key="1">
    <source>
        <dbReference type="EMBL" id="ATA87366.1"/>
    </source>
</evidence>
<sequence length="101" mass="11956">MNILLQEKFEELLYRYTDKRNIPPESAINADLHIQGDDAVDFLSEFATIFEVDITLFPFEKYFYNEGELSYLWLLRIFKRSSKKPLLVSHLLQAIQSKKLP</sequence>
<dbReference type="GeneID" id="84808784"/>
<gene>
    <name evidence="1" type="ORF">CGC50_09485</name>
</gene>
<dbReference type="KEGG" id="cgh:CGC50_09485"/>
<proteinExistence type="predicted"/>
<accession>A0A250FTP1</accession>
<evidence type="ECO:0008006" key="3">
    <source>
        <dbReference type="Google" id="ProtNLM"/>
    </source>
</evidence>
<dbReference type="Proteomes" id="UP000217250">
    <property type="component" value="Chromosome"/>
</dbReference>
<dbReference type="EMBL" id="CP022386">
    <property type="protein sequence ID" value="ATA87366.1"/>
    <property type="molecule type" value="Genomic_DNA"/>
</dbReference>
<dbReference type="OrthoDB" id="1150649at2"/>
<dbReference type="RefSeq" id="WP_095910638.1">
    <property type="nucleotide sequence ID" value="NZ_CP022386.1"/>
</dbReference>
<name>A0A250FTP1_9FLAO</name>
<organism evidence="1 2">
    <name type="scientific">Capnocytophaga gingivalis</name>
    <dbReference type="NCBI Taxonomy" id="1017"/>
    <lineage>
        <taxon>Bacteria</taxon>
        <taxon>Pseudomonadati</taxon>
        <taxon>Bacteroidota</taxon>
        <taxon>Flavobacteriia</taxon>
        <taxon>Flavobacteriales</taxon>
        <taxon>Flavobacteriaceae</taxon>
        <taxon>Capnocytophaga</taxon>
    </lineage>
</organism>
<reference evidence="2" key="1">
    <citation type="submission" date="2017-06" db="EMBL/GenBank/DDBJ databases">
        <title>Capnocytophaga spp. assemblies.</title>
        <authorList>
            <person name="Gulvik C.A."/>
        </authorList>
    </citation>
    <scope>NUCLEOTIDE SEQUENCE [LARGE SCALE GENOMIC DNA]</scope>
    <source>
        <strain evidence="2">H1496</strain>
    </source>
</reference>
<protein>
    <recommendedName>
        <fullName evidence="3">DUF1493 domain-containing protein</fullName>
    </recommendedName>
</protein>
<dbReference type="AlphaFoldDB" id="A0A250FTP1"/>
<dbReference type="Pfam" id="PF07377">
    <property type="entry name" value="DUF1493"/>
    <property type="match status" value="1"/>
</dbReference>
<dbReference type="InterPro" id="IPR010862">
    <property type="entry name" value="DUF1493"/>
</dbReference>